<dbReference type="VEuPathDB" id="CryptoDB:cand_008170"/>
<protein>
    <submittedName>
        <fullName evidence="1">Uncharacterized protein</fullName>
    </submittedName>
</protein>
<dbReference type="EMBL" id="LRBS01000069">
    <property type="protein sequence ID" value="OII76071.1"/>
    <property type="molecule type" value="Genomic_DNA"/>
</dbReference>
<sequence>MKNLTLDLFLNKIIDKYICTLFILFLFHIIGNDYFYCYCSKNNKLINFNIDPITKINERIKRTVILDNNTKNMFPITNEGLPIGPSIVITRQDLAMSNTNYNTFSLMRKILKNLYRSSYGIILASKFSKVENIRIFAIDTSGQFRPIDISQSNSKKIDGLNKKWLKKRKIPTLKATLKDLGIDHNYSSIKKENLISERSNELSFNINGMDLINNRERKKPVSLIQIRTLKNNFNTMLNIHMITVSSRIKENLILCRCSIKPIDHKRLLELAQTLQFSIINGININNIIWFNLPKMIRLLLLDIMRNSSIIRAMSPLFKLYNNTEEYFNIAKYYSTEEQKQYYKNYFSDIRNSYKNKLLIEFLSETIGLFGNFFQELISNNNIQEDILKEIEISSIDKSLLINNNIDTYTFDDKYQVLNSILLDLPDNNNCLLSSIEIFKEASEASYKSFFSLC</sequence>
<evidence type="ECO:0000313" key="2">
    <source>
        <dbReference type="Proteomes" id="UP000186804"/>
    </source>
</evidence>
<keyword evidence="2" id="KW-1185">Reference proteome</keyword>
<dbReference type="AlphaFoldDB" id="A0A1J4MPT8"/>
<organism evidence="1 2">
    <name type="scientific">Cryptosporidium andersoni</name>
    <dbReference type="NCBI Taxonomy" id="117008"/>
    <lineage>
        <taxon>Eukaryota</taxon>
        <taxon>Sar</taxon>
        <taxon>Alveolata</taxon>
        <taxon>Apicomplexa</taxon>
        <taxon>Conoidasida</taxon>
        <taxon>Coccidia</taxon>
        <taxon>Eucoccidiorida</taxon>
        <taxon>Eimeriorina</taxon>
        <taxon>Cryptosporidiidae</taxon>
        <taxon>Cryptosporidium</taxon>
    </lineage>
</organism>
<comment type="caution">
    <text evidence="1">The sequence shown here is derived from an EMBL/GenBank/DDBJ whole genome shotgun (WGS) entry which is preliminary data.</text>
</comment>
<dbReference type="Proteomes" id="UP000186804">
    <property type="component" value="Unassembled WGS sequence"/>
</dbReference>
<name>A0A1J4MPT8_9CRYT</name>
<dbReference type="OrthoDB" id="342881at2759"/>
<reference evidence="1 2" key="1">
    <citation type="submission" date="2016-10" db="EMBL/GenBank/DDBJ databases">
        <title>Reductive evolution of mitochondrial metabolism and differential evolution of invasion-related proteins in Cryptosporidium.</title>
        <authorList>
            <person name="Liu S."/>
            <person name="Roellig D.M."/>
            <person name="Guo Y."/>
            <person name="Li N."/>
            <person name="Frace M.A."/>
            <person name="Tang K."/>
            <person name="Zhang L."/>
            <person name="Feng Y."/>
            <person name="Xiao L."/>
        </authorList>
    </citation>
    <scope>NUCLEOTIDE SEQUENCE [LARGE SCALE GENOMIC DNA]</scope>
    <source>
        <strain evidence="1">30847</strain>
    </source>
</reference>
<evidence type="ECO:0000313" key="1">
    <source>
        <dbReference type="EMBL" id="OII76071.1"/>
    </source>
</evidence>
<dbReference type="GeneID" id="92365002"/>
<dbReference type="RefSeq" id="XP_067067917.1">
    <property type="nucleotide sequence ID" value="XM_067211057.1"/>
</dbReference>
<gene>
    <name evidence="1" type="ORF">cand_008170</name>
</gene>
<accession>A0A1J4MPT8</accession>
<proteinExistence type="predicted"/>